<reference evidence="2 3" key="1">
    <citation type="journal article" date="2019" name="ISME J.">
        <title>Genome analyses of uncultured TG2/ZB3 bacteria in 'Margulisbacteria' specifically attached to ectosymbiotic spirochetes of protists in the termite gut.</title>
        <authorList>
            <person name="Utami Y.D."/>
            <person name="Kuwahara H."/>
            <person name="Igai K."/>
            <person name="Murakami T."/>
            <person name="Sugaya K."/>
            <person name="Morikawa T."/>
            <person name="Nagura Y."/>
            <person name="Yuki M."/>
            <person name="Deevong P."/>
            <person name="Inoue T."/>
            <person name="Kihara K."/>
            <person name="Lo N."/>
            <person name="Yamada A."/>
            <person name="Ohkuma M."/>
            <person name="Hongoh Y."/>
        </authorList>
    </citation>
    <scope>NUCLEOTIDE SEQUENCE [LARGE SCALE GENOMIC DNA]</scope>
    <source>
        <strain evidence="2">NkOx7-02</strain>
    </source>
</reference>
<proteinExistence type="predicted"/>
<dbReference type="Proteomes" id="UP000275925">
    <property type="component" value="Unassembled WGS sequence"/>
</dbReference>
<dbReference type="AlphaFoldDB" id="A0A388THB8"/>
<dbReference type="Gene3D" id="3.40.50.1010">
    <property type="entry name" value="5'-nuclease"/>
    <property type="match status" value="1"/>
</dbReference>
<feature type="domain" description="PIN" evidence="1">
    <location>
        <begin position="5"/>
        <end position="50"/>
    </location>
</feature>
<gene>
    <name evidence="2" type="ORF">NO2_1078</name>
</gene>
<protein>
    <recommendedName>
        <fullName evidence="1">PIN domain-containing protein</fullName>
    </recommendedName>
</protein>
<comment type="caution">
    <text evidence="2">The sequence shown here is derived from an EMBL/GenBank/DDBJ whole genome shotgun (WGS) entry which is preliminary data.</text>
</comment>
<sequence>MSGSVVDANVIIKMLHNEKAALELLAKIDEAFIPVIVAGELFYGAYKSSNPQKI</sequence>
<dbReference type="InterPro" id="IPR002716">
    <property type="entry name" value="PIN_dom"/>
</dbReference>
<dbReference type="InterPro" id="IPR029060">
    <property type="entry name" value="PIN-like_dom_sf"/>
</dbReference>
<organism evidence="2 3">
    <name type="scientific">Candidatus Termititenax persephonae</name>
    <dbReference type="NCBI Taxonomy" id="2218525"/>
    <lineage>
        <taxon>Bacteria</taxon>
        <taxon>Bacillati</taxon>
        <taxon>Candidatus Margulisiibacteriota</taxon>
        <taxon>Candidatus Termititenacia</taxon>
        <taxon>Candidatus Termititenacales</taxon>
        <taxon>Candidatus Termititenacaceae</taxon>
        <taxon>Candidatus Termititenax</taxon>
    </lineage>
</organism>
<keyword evidence="3" id="KW-1185">Reference proteome</keyword>
<evidence type="ECO:0000313" key="3">
    <source>
        <dbReference type="Proteomes" id="UP000275925"/>
    </source>
</evidence>
<dbReference type="EMBL" id="BGZO01000032">
    <property type="protein sequence ID" value="GBR76545.1"/>
    <property type="molecule type" value="Genomic_DNA"/>
</dbReference>
<accession>A0A388THB8</accession>
<evidence type="ECO:0000313" key="2">
    <source>
        <dbReference type="EMBL" id="GBR76545.1"/>
    </source>
</evidence>
<dbReference type="SUPFAM" id="SSF88723">
    <property type="entry name" value="PIN domain-like"/>
    <property type="match status" value="1"/>
</dbReference>
<name>A0A388THB8_9BACT</name>
<dbReference type="Pfam" id="PF01850">
    <property type="entry name" value="PIN"/>
    <property type="match status" value="1"/>
</dbReference>
<evidence type="ECO:0000259" key="1">
    <source>
        <dbReference type="Pfam" id="PF01850"/>
    </source>
</evidence>